<feature type="domain" description="Methyltransferase regulatory" evidence="1">
    <location>
        <begin position="222"/>
        <end position="305"/>
    </location>
</feature>
<reference evidence="4 5" key="1">
    <citation type="journal article" date="2013" name="Genome Announc.">
        <title>Complete Genome Sequence of Burkholderia sp. Strain RPE64, Bacterial Symbiont of the Bean Bug Riptortus pedestris.</title>
        <authorList>
            <person name="Shibata T.F."/>
            <person name="Maeda T."/>
            <person name="Nikoh N."/>
            <person name="Yamaguchi K."/>
            <person name="Oshima K."/>
            <person name="Hattori M."/>
            <person name="Nishiyama T."/>
            <person name="Hasebe M."/>
            <person name="Fukatsu T."/>
            <person name="Kikuchi Y."/>
            <person name="Shigenobu S."/>
        </authorList>
    </citation>
    <scope>NUCLEOTIDE SEQUENCE [LARGE SCALE GENOMIC DNA]</scope>
</reference>
<dbReference type="AlphaFoldDB" id="R4WGX0"/>
<dbReference type="STRING" id="758793.BRPE64_ACDS14300"/>
<dbReference type="HOGENOM" id="CLU_037603_1_1_4"/>
<evidence type="ECO:0000259" key="3">
    <source>
        <dbReference type="Pfam" id="PF21782"/>
    </source>
</evidence>
<dbReference type="Pfam" id="PF13649">
    <property type="entry name" value="Methyltransf_25"/>
    <property type="match status" value="1"/>
</dbReference>
<feature type="domain" description="PKMT C-terminal winged helix" evidence="3">
    <location>
        <begin position="448"/>
        <end position="514"/>
    </location>
</feature>
<sequence>MATEMNEGTQGIRASYDAFPYHSFPYSKSAPENLAVVAHLFGLDAPDVREARVLELGCASGGNAIPFAARNPKARVVGVDLSAVQVEEGRRRIGALKLRNIELRELDLTSITPAFGEFDYIVCHGLYSWVPAEVRDAILRICRDNLSATGVAYISYKTYPGWKAHETVRDAMLLRAGREGDIRHRLALGRGMIDFLRTHARGGSVLAQAVAQDHATIAHADANYVAHDYLADFSAPCYFLDFVRHAESQGMTCFADADPDTMFAVNFGDEVARPLIDECAGNQALLEQYLDFILDRSFRSSLLVRGERKEGVRHDLDESRLRALHVAASLVCSDGEVRLDDSPQRFATPEGRVVVLDRRVSKAAALALTQAAPFTLNFDQLRDAVRERIEGAGAEDLDATLTAFVESIVVRGFGRYRLLPVARSRANPCLSDAARGYPGHLSEGQVLHTFNVWHEPVVLDAAGQLMLPYIDGKYTRDALLAMLEQAVRQGLTIGAEAGAPGDSRDVEIALDRMLRQLGA</sequence>
<dbReference type="PANTHER" id="PTHR43667:SF2">
    <property type="entry name" value="FATTY ACID C-METHYL TRANSFERASE"/>
    <property type="match status" value="1"/>
</dbReference>
<dbReference type="GO" id="GO:0008168">
    <property type="term" value="F:methyltransferase activity"/>
    <property type="evidence" value="ECO:0007669"/>
    <property type="project" value="UniProtKB-KW"/>
</dbReference>
<dbReference type="CDD" id="cd02440">
    <property type="entry name" value="AdoMet_MTases"/>
    <property type="match status" value="1"/>
</dbReference>
<evidence type="ECO:0000259" key="2">
    <source>
        <dbReference type="Pfam" id="PF13649"/>
    </source>
</evidence>
<dbReference type="InterPro" id="IPR050723">
    <property type="entry name" value="CFA/CMAS"/>
</dbReference>
<dbReference type="Pfam" id="PF10119">
    <property type="entry name" value="MethyTransf_Reg"/>
    <property type="match status" value="1"/>
</dbReference>
<feature type="domain" description="Methyltransferase" evidence="2">
    <location>
        <begin position="53"/>
        <end position="149"/>
    </location>
</feature>
<dbReference type="Pfam" id="PF21782">
    <property type="entry name" value="WHD_PKMT"/>
    <property type="match status" value="1"/>
</dbReference>
<evidence type="ECO:0000313" key="4">
    <source>
        <dbReference type="EMBL" id="BAN23184.1"/>
    </source>
</evidence>
<name>R4WGX0_9BURK</name>
<dbReference type="InterPro" id="IPR018773">
    <property type="entry name" value="MeTrfase_reg_dom_prd"/>
</dbReference>
<gene>
    <name evidence="4" type="ORF">BRPE64_ACDS14300</name>
</gene>
<dbReference type="PANTHER" id="PTHR43667">
    <property type="entry name" value="CYCLOPROPANE-FATTY-ACYL-PHOSPHOLIPID SYNTHASE"/>
    <property type="match status" value="1"/>
</dbReference>
<dbReference type="GO" id="GO:0032259">
    <property type="term" value="P:methylation"/>
    <property type="evidence" value="ECO:0007669"/>
    <property type="project" value="UniProtKB-KW"/>
</dbReference>
<keyword evidence="4" id="KW-0808">Transferase</keyword>
<dbReference type="InterPro" id="IPR041698">
    <property type="entry name" value="Methyltransf_25"/>
</dbReference>
<dbReference type="PATRIC" id="fig|758793.3.peg.1434"/>
<organism evidence="4 5">
    <name type="scientific">Caballeronia insecticola</name>
    <dbReference type="NCBI Taxonomy" id="758793"/>
    <lineage>
        <taxon>Bacteria</taxon>
        <taxon>Pseudomonadati</taxon>
        <taxon>Pseudomonadota</taxon>
        <taxon>Betaproteobacteria</taxon>
        <taxon>Burkholderiales</taxon>
        <taxon>Burkholderiaceae</taxon>
        <taxon>Caballeronia</taxon>
    </lineage>
</organism>
<keyword evidence="4" id="KW-0489">Methyltransferase</keyword>
<dbReference type="Gene3D" id="3.40.50.150">
    <property type="entry name" value="Vaccinia Virus protein VP39"/>
    <property type="match status" value="1"/>
</dbReference>
<dbReference type="InterPro" id="IPR048976">
    <property type="entry name" value="WHD_PKMT"/>
</dbReference>
<dbReference type="KEGG" id="buo:BRPE64_ACDS14300"/>
<reference evidence="4 5" key="2">
    <citation type="journal article" date="2018" name="Int. J. Syst. Evol. Microbiol.">
        <title>Burkholderia insecticola sp. nov., a gut symbiotic bacterium of the bean bug Riptortus pedestris.</title>
        <authorList>
            <person name="Takeshita K."/>
            <person name="Tamaki H."/>
            <person name="Ohbayashi T."/>
            <person name="Meng X.-Y."/>
            <person name="Sone T."/>
            <person name="Mitani Y."/>
            <person name="Peeters C."/>
            <person name="Kikuchi Y."/>
            <person name="Vandamme P."/>
        </authorList>
    </citation>
    <scope>NUCLEOTIDE SEQUENCE [LARGE SCALE GENOMIC DNA]</scope>
    <source>
        <strain evidence="4">RPE64</strain>
    </source>
</reference>
<dbReference type="InterPro" id="IPR029063">
    <property type="entry name" value="SAM-dependent_MTases_sf"/>
</dbReference>
<evidence type="ECO:0000259" key="1">
    <source>
        <dbReference type="Pfam" id="PF10119"/>
    </source>
</evidence>
<accession>R4WGX0</accession>
<protein>
    <submittedName>
        <fullName evidence="4">Methyltransferase type 12</fullName>
    </submittedName>
</protein>
<evidence type="ECO:0000313" key="5">
    <source>
        <dbReference type="Proteomes" id="UP000013966"/>
    </source>
</evidence>
<proteinExistence type="predicted"/>
<dbReference type="Proteomes" id="UP000013966">
    <property type="component" value="Chromosome 1"/>
</dbReference>
<dbReference type="EMBL" id="AP013058">
    <property type="protein sequence ID" value="BAN23184.1"/>
    <property type="molecule type" value="Genomic_DNA"/>
</dbReference>
<keyword evidence="5" id="KW-1185">Reference proteome</keyword>
<dbReference type="SUPFAM" id="SSF53335">
    <property type="entry name" value="S-adenosyl-L-methionine-dependent methyltransferases"/>
    <property type="match status" value="1"/>
</dbReference>